<gene>
    <name evidence="13" type="primary">HSL1</name>
    <name evidence="13" type="ORF">DBV05_g5602</name>
</gene>
<dbReference type="GO" id="GO:0035556">
    <property type="term" value="P:intracellular signal transduction"/>
    <property type="evidence" value="ECO:0007669"/>
    <property type="project" value="TreeGrafter"/>
</dbReference>
<name>A0A5N5DDH9_9PEZI</name>
<keyword evidence="4" id="KW-0597">Phosphoprotein</keyword>
<dbReference type="Proteomes" id="UP000325902">
    <property type="component" value="Unassembled WGS sequence"/>
</dbReference>
<sequence>MDHPGRAARYNSQKSRKPLTDATSRANASTPPSRNTKVASQHGYAQQHLPHNESILPQGNTLTVHHPGATVENKHLSNVVKGDGRATNRDSTISTASTHASSSSRRKTHIGPWQLGKTIGEGGCSRVRAVRHSVTGQLGAAKIISKKTADKVKAQSLLNLYKSAETDPKLAAHMKAMPFGLEREIVIMKLLNHSNIVKLFDVWENRSELYLIMEYVEGGELFGYIDENVGLPEMETVYIFRQIVAALLYCHRIKIHHRDLKPENILIDAENLTIKLVDFGMAALQPEGRWLSTPCGSPHYAAPEVIRYKQYDGGQADVWSCGVILYVMLTGQPPFTYNDRQDLTHLFKIIAQARYVMPDGLSEEAQDLISKILVPDPRRRINIEGVWKHPFLHKYDAEFGFDEETDKDIWNGPKPRISHWDLRYQEDLDRETLRNMRCLWHSESEDTIVRKLLNHEANQEKFFYNSLQKYKDQQLEHWPGEPEISYSASDYHHLARPSQPPPVPHGRTKSQYSILNDEHLQAANSFQQPPPSEQSYDPFRASREPSLANKGNYMNVTVHRGSTAASGHSSGHRKRRSSVALSSNHGRGSSLRVDTLKKSGCRHSGLPIIDSRGSSRRGSVVSPAARHRKSLSKSSTNSSVWASSPPIVVRPSSSHKRGVSFAHLRRSSTGSRLTVTEATSAQGTPEQRKHPQEAATQKQQQEPIPALPSTPVQASTPPAPSSAVLKSNKHRIKVKAPETPGRAIDGEVRKASVELEKALDEAFNRTSVSSSVRTSSERPTPYEYETPPSSVSYRGSGASAYTADAQALRQTDTQRPLPPLPPEATHDSPNTYLARELAETRERLAARFALEGGENIANYNEVLQSLDRLLHPSRPTSADANQRSVSAPQQSPQHPRLLPIISEEGKSTPDASPHVGTPNWRSATRAATDPVTQAHDKYYGDQTIRIVDASSPAATGPHVQPLNIRKKSSGSTLAQAAASATPTPTRPYHVDSFSPATPSPVPPLSHKPSLTIEIDQTPSPFVHRDSLDAATQTTPLQTPVSASSTSTTAKDEKITKKRSWFKRRVSDRDQTEQQNPGDYARRPRIPEAWQGLDDRLDRPKPRAFSSYTKQDRKPSTSSTSSNSEFPLRDSEKEKIDKLAGLRKNLASLFGKRVPEKKSRGSLMLSEYCLVDPVVEQWNRTDQPFDPLVPSNYSASSLPSSAFSFGDDFDPSVPRYTEGQNWLSRFLHIKPATRVIVFQVGRGRVRQEIVRLLRDWKRFGVRDVKFDRSTNIIQARVDKTNREYHLPAKAPAKLKRYYEILANTSLCANSGIPHPELQMKPVAFTAELFTVLQQGRRAQLCVGRFTQTRGAASSFRKVVDILEDVLKGKGIIIEDEARAREVAAILGG</sequence>
<keyword evidence="6" id="KW-0547">Nucleotide-binding</keyword>
<evidence type="ECO:0000256" key="10">
    <source>
        <dbReference type="ARBA" id="ARBA00048679"/>
    </source>
</evidence>
<evidence type="ECO:0000256" key="1">
    <source>
        <dbReference type="ARBA" id="ARBA00010791"/>
    </source>
</evidence>
<feature type="region of interest" description="Disordered" evidence="11">
    <location>
        <begin position="951"/>
        <end position="1011"/>
    </location>
</feature>
<evidence type="ECO:0000256" key="3">
    <source>
        <dbReference type="ARBA" id="ARBA00022527"/>
    </source>
</evidence>
<evidence type="ECO:0000256" key="7">
    <source>
        <dbReference type="ARBA" id="ARBA00022777"/>
    </source>
</evidence>
<feature type="domain" description="Protein kinase" evidence="12">
    <location>
        <begin position="113"/>
        <end position="392"/>
    </location>
</feature>
<evidence type="ECO:0000256" key="6">
    <source>
        <dbReference type="ARBA" id="ARBA00022741"/>
    </source>
</evidence>
<comment type="similarity">
    <text evidence="1">Belongs to the protein kinase superfamily. CAMK Ser/Thr protein kinase family. NIM1 subfamily.</text>
</comment>
<feature type="compositionally biased region" description="Polar residues" evidence="11">
    <location>
        <begin position="667"/>
        <end position="685"/>
    </location>
</feature>
<dbReference type="PANTHER" id="PTHR24346:SF110">
    <property type="entry name" value="NON-SPECIFIC SERINE_THREONINE PROTEIN KINASE"/>
    <property type="match status" value="1"/>
</dbReference>
<feature type="region of interest" description="Disordered" evidence="11">
    <location>
        <begin position="1"/>
        <end position="61"/>
    </location>
</feature>
<dbReference type="Gene3D" id="1.10.510.10">
    <property type="entry name" value="Transferase(Phosphotransferase) domain 1"/>
    <property type="match status" value="1"/>
</dbReference>
<evidence type="ECO:0000256" key="8">
    <source>
        <dbReference type="ARBA" id="ARBA00022840"/>
    </source>
</evidence>
<dbReference type="SUPFAM" id="SSF56112">
    <property type="entry name" value="Protein kinase-like (PK-like)"/>
    <property type="match status" value="1"/>
</dbReference>
<dbReference type="Pfam" id="PF00069">
    <property type="entry name" value="Pkinase"/>
    <property type="match status" value="1"/>
</dbReference>
<feature type="compositionally biased region" description="Polar residues" evidence="11">
    <location>
        <begin position="1030"/>
        <end position="1040"/>
    </location>
</feature>
<dbReference type="GO" id="GO:0005938">
    <property type="term" value="C:cell cortex"/>
    <property type="evidence" value="ECO:0007669"/>
    <property type="project" value="UniProtKB-ARBA"/>
</dbReference>
<dbReference type="OrthoDB" id="504170at2759"/>
<keyword evidence="8" id="KW-0067">ATP-binding</keyword>
<dbReference type="SMART" id="SM00220">
    <property type="entry name" value="S_TKc"/>
    <property type="match status" value="1"/>
</dbReference>
<keyword evidence="3" id="KW-0723">Serine/threonine-protein kinase</keyword>
<dbReference type="InterPro" id="IPR008271">
    <property type="entry name" value="Ser/Thr_kinase_AS"/>
</dbReference>
<feature type="compositionally biased region" description="Low complexity" evidence="11">
    <location>
        <begin position="632"/>
        <end position="652"/>
    </location>
</feature>
<dbReference type="InterPro" id="IPR011009">
    <property type="entry name" value="Kinase-like_dom_sf"/>
</dbReference>
<protein>
    <recommendedName>
        <fullName evidence="2">non-specific serine/threonine protein kinase</fullName>
        <ecNumber evidence="2">2.7.11.1</ecNumber>
    </recommendedName>
</protein>
<dbReference type="EMBL" id="VCHE01000030">
    <property type="protein sequence ID" value="KAB2575741.1"/>
    <property type="molecule type" value="Genomic_DNA"/>
</dbReference>
<feature type="compositionally biased region" description="Polar residues" evidence="11">
    <location>
        <begin position="21"/>
        <end position="39"/>
    </location>
</feature>
<feature type="compositionally biased region" description="Low complexity" evidence="11">
    <location>
        <begin position="765"/>
        <end position="790"/>
    </location>
</feature>
<evidence type="ECO:0000256" key="2">
    <source>
        <dbReference type="ARBA" id="ARBA00012513"/>
    </source>
</evidence>
<feature type="compositionally biased region" description="Low complexity" evidence="11">
    <location>
        <begin position="969"/>
        <end position="983"/>
    </location>
</feature>
<feature type="compositionally biased region" description="Polar residues" evidence="11">
    <location>
        <begin position="874"/>
        <end position="893"/>
    </location>
</feature>
<evidence type="ECO:0000256" key="4">
    <source>
        <dbReference type="ARBA" id="ARBA00022553"/>
    </source>
</evidence>
<keyword evidence="14" id="KW-1185">Reference proteome</keyword>
<comment type="catalytic activity">
    <reaction evidence="9">
        <text>L-threonyl-[protein] + ATP = O-phospho-L-threonyl-[protein] + ADP + H(+)</text>
        <dbReference type="Rhea" id="RHEA:46608"/>
        <dbReference type="Rhea" id="RHEA-COMP:11060"/>
        <dbReference type="Rhea" id="RHEA-COMP:11605"/>
        <dbReference type="ChEBI" id="CHEBI:15378"/>
        <dbReference type="ChEBI" id="CHEBI:30013"/>
        <dbReference type="ChEBI" id="CHEBI:30616"/>
        <dbReference type="ChEBI" id="CHEBI:61977"/>
        <dbReference type="ChEBI" id="CHEBI:456216"/>
        <dbReference type="EC" id="2.7.11.1"/>
    </reaction>
</comment>
<feature type="region of interest" description="Disordered" evidence="11">
    <location>
        <begin position="763"/>
        <end position="828"/>
    </location>
</feature>
<evidence type="ECO:0000256" key="5">
    <source>
        <dbReference type="ARBA" id="ARBA00022679"/>
    </source>
</evidence>
<proteinExistence type="inferred from homology"/>
<reference evidence="13 14" key="1">
    <citation type="journal article" date="2019" name="Sci. Rep.">
        <title>A multi-omics analysis of the grapevine pathogen Lasiodiplodia theobromae reveals that temperature affects the expression of virulence- and pathogenicity-related genes.</title>
        <authorList>
            <person name="Felix C."/>
            <person name="Meneses R."/>
            <person name="Goncalves M.F.M."/>
            <person name="Tilleman L."/>
            <person name="Duarte A.S."/>
            <person name="Jorrin-Novo J.V."/>
            <person name="Van de Peer Y."/>
            <person name="Deforce D."/>
            <person name="Van Nieuwerburgh F."/>
            <person name="Esteves A.C."/>
            <person name="Alves A."/>
        </authorList>
    </citation>
    <scope>NUCLEOTIDE SEQUENCE [LARGE SCALE GENOMIC DNA]</scope>
    <source>
        <strain evidence="13 14">LA-SOL3</strain>
    </source>
</reference>
<feature type="compositionally biased region" description="Low complexity" evidence="11">
    <location>
        <begin position="559"/>
        <end position="569"/>
    </location>
</feature>
<evidence type="ECO:0000256" key="11">
    <source>
        <dbReference type="SAM" id="MobiDB-lite"/>
    </source>
</evidence>
<keyword evidence="5" id="KW-0808">Transferase</keyword>
<keyword evidence="7 13" id="KW-0418">Kinase</keyword>
<feature type="region of interest" description="Disordered" evidence="11">
    <location>
        <begin position="81"/>
        <end position="108"/>
    </location>
</feature>
<feature type="compositionally biased region" description="Basic residues" evidence="11">
    <location>
        <begin position="653"/>
        <end position="666"/>
    </location>
</feature>
<dbReference type="InterPro" id="IPR043024">
    <property type="entry name" value="KA1_sf_fungal"/>
</dbReference>
<evidence type="ECO:0000256" key="9">
    <source>
        <dbReference type="ARBA" id="ARBA00047899"/>
    </source>
</evidence>
<feature type="region of interest" description="Disordered" evidence="11">
    <location>
        <begin position="1030"/>
        <end position="1131"/>
    </location>
</feature>
<dbReference type="Gene3D" id="3.30.310.220">
    <property type="entry name" value="Fungal kinase associated-1 domain"/>
    <property type="match status" value="2"/>
</dbReference>
<dbReference type="PROSITE" id="PS00108">
    <property type="entry name" value="PROTEIN_KINASE_ST"/>
    <property type="match status" value="1"/>
</dbReference>
<dbReference type="PANTHER" id="PTHR24346">
    <property type="entry name" value="MAP/MICROTUBULE AFFINITY-REGULATING KINASE"/>
    <property type="match status" value="1"/>
</dbReference>
<dbReference type="GO" id="GO:0004674">
    <property type="term" value="F:protein serine/threonine kinase activity"/>
    <property type="evidence" value="ECO:0007669"/>
    <property type="project" value="UniProtKB-KW"/>
</dbReference>
<dbReference type="InterPro" id="IPR031850">
    <property type="entry name" value="Fungal_KA1_dom"/>
</dbReference>
<feature type="region of interest" description="Disordered" evidence="11">
    <location>
        <begin position="872"/>
        <end position="929"/>
    </location>
</feature>
<dbReference type="InterPro" id="IPR000719">
    <property type="entry name" value="Prot_kinase_dom"/>
</dbReference>
<evidence type="ECO:0000313" key="14">
    <source>
        <dbReference type="Proteomes" id="UP000325902"/>
    </source>
</evidence>
<organism evidence="13 14">
    <name type="scientific">Lasiodiplodia theobromae</name>
    <dbReference type="NCBI Taxonomy" id="45133"/>
    <lineage>
        <taxon>Eukaryota</taxon>
        <taxon>Fungi</taxon>
        <taxon>Dikarya</taxon>
        <taxon>Ascomycota</taxon>
        <taxon>Pezizomycotina</taxon>
        <taxon>Dothideomycetes</taxon>
        <taxon>Dothideomycetes incertae sedis</taxon>
        <taxon>Botryosphaeriales</taxon>
        <taxon>Botryosphaeriaceae</taxon>
        <taxon>Lasiodiplodia</taxon>
    </lineage>
</organism>
<comment type="catalytic activity">
    <reaction evidence="10">
        <text>L-seryl-[protein] + ATP = O-phospho-L-seryl-[protein] + ADP + H(+)</text>
        <dbReference type="Rhea" id="RHEA:17989"/>
        <dbReference type="Rhea" id="RHEA-COMP:9863"/>
        <dbReference type="Rhea" id="RHEA-COMP:11604"/>
        <dbReference type="ChEBI" id="CHEBI:15378"/>
        <dbReference type="ChEBI" id="CHEBI:29999"/>
        <dbReference type="ChEBI" id="CHEBI:30616"/>
        <dbReference type="ChEBI" id="CHEBI:83421"/>
        <dbReference type="ChEBI" id="CHEBI:456216"/>
        <dbReference type="EC" id="2.7.11.1"/>
    </reaction>
</comment>
<feature type="region of interest" description="Disordered" evidence="11">
    <location>
        <begin position="524"/>
        <end position="731"/>
    </location>
</feature>
<evidence type="ECO:0000313" key="13">
    <source>
        <dbReference type="EMBL" id="KAB2575741.1"/>
    </source>
</evidence>
<dbReference type="EC" id="2.7.11.1" evidence="2"/>
<comment type="caution">
    <text evidence="13">The sequence shown here is derived from an EMBL/GenBank/DDBJ whole genome shotgun (WGS) entry which is preliminary data.</text>
</comment>
<dbReference type="GO" id="GO:0005524">
    <property type="term" value="F:ATP binding"/>
    <property type="evidence" value="ECO:0007669"/>
    <property type="project" value="UniProtKB-KW"/>
</dbReference>
<dbReference type="PROSITE" id="PS50011">
    <property type="entry name" value="PROTEIN_KINASE_DOM"/>
    <property type="match status" value="1"/>
</dbReference>
<evidence type="ECO:0000259" key="12">
    <source>
        <dbReference type="PROSITE" id="PS50011"/>
    </source>
</evidence>
<feature type="compositionally biased region" description="Low complexity" evidence="11">
    <location>
        <begin position="91"/>
        <end position="103"/>
    </location>
</feature>
<dbReference type="FunFam" id="1.10.510.10:FF:000571">
    <property type="entry name" value="Maternal embryonic leucine zipper kinase"/>
    <property type="match status" value="1"/>
</dbReference>
<dbReference type="Pfam" id="PF16797">
    <property type="entry name" value="Fungal_KA1"/>
    <property type="match status" value="1"/>
</dbReference>
<accession>A0A5N5DDH9</accession>